<gene>
    <name evidence="1" type="ORF">HINF_LOCUS68969</name>
</gene>
<name>A0ABP1M0Z8_9EUKA</name>
<dbReference type="EMBL" id="CAXDID020000496">
    <property type="protein sequence ID" value="CAL6097419.1"/>
    <property type="molecule type" value="Genomic_DNA"/>
</dbReference>
<comment type="caution">
    <text evidence="1">The sequence shown here is derived from an EMBL/GenBank/DDBJ whole genome shotgun (WGS) entry which is preliminary data.</text>
</comment>
<proteinExistence type="predicted"/>
<organism evidence="1 2">
    <name type="scientific">Hexamita inflata</name>
    <dbReference type="NCBI Taxonomy" id="28002"/>
    <lineage>
        <taxon>Eukaryota</taxon>
        <taxon>Metamonada</taxon>
        <taxon>Diplomonadida</taxon>
        <taxon>Hexamitidae</taxon>
        <taxon>Hexamitinae</taxon>
        <taxon>Hexamita</taxon>
    </lineage>
</organism>
<evidence type="ECO:0000313" key="1">
    <source>
        <dbReference type="EMBL" id="CAL6097419.1"/>
    </source>
</evidence>
<sequence length="124" mass="14677">MRQGKRKPRDLTKNQICSLSSGQNSISVKTYIKNSYLYPHIKYMVRNNNESMIILTIHSAKKLDKDAKLHLMTFSGEHQLFGPNHCHQNFSKRIKTFSKTQNEIMQKYIYDEQNKSQEIIDLWL</sequence>
<accession>A0ABP1M0Z8</accession>
<reference evidence="1 2" key="1">
    <citation type="submission" date="2024-07" db="EMBL/GenBank/DDBJ databases">
        <authorList>
            <person name="Akdeniz Z."/>
        </authorList>
    </citation>
    <scope>NUCLEOTIDE SEQUENCE [LARGE SCALE GENOMIC DNA]</scope>
</reference>
<keyword evidence="2" id="KW-1185">Reference proteome</keyword>
<protein>
    <submittedName>
        <fullName evidence="1">Hypothetical_protein</fullName>
    </submittedName>
</protein>
<dbReference type="Proteomes" id="UP001642409">
    <property type="component" value="Unassembled WGS sequence"/>
</dbReference>
<evidence type="ECO:0000313" key="2">
    <source>
        <dbReference type="Proteomes" id="UP001642409"/>
    </source>
</evidence>